<dbReference type="EMBL" id="MSDQ01000031">
    <property type="protein sequence ID" value="OLO10831.1"/>
    <property type="molecule type" value="Genomic_DNA"/>
</dbReference>
<protein>
    <recommendedName>
        <fullName evidence="4">DUF484 domain-containing protein</fullName>
    </recommendedName>
</protein>
<dbReference type="Gene3D" id="3.30.450.40">
    <property type="match status" value="1"/>
</dbReference>
<dbReference type="PANTHER" id="PTHR38765">
    <property type="entry name" value="DUF484 DOMAIN-CONTAINING PROTEIN"/>
    <property type="match status" value="1"/>
</dbReference>
<dbReference type="Pfam" id="PF04340">
    <property type="entry name" value="DUF484"/>
    <property type="match status" value="1"/>
</dbReference>
<dbReference type="Proteomes" id="UP000186806">
    <property type="component" value="Unassembled WGS sequence"/>
</dbReference>
<dbReference type="InterPro" id="IPR007435">
    <property type="entry name" value="DUF484"/>
</dbReference>
<accession>A0A1Q8TAW7</accession>
<sequence length="239" mass="27023">MSQAQAPEPRTTLDPERVAHWLARHPDFFVGREGLLQQLKVPHPHTQGAISLLERLVHDLRERAETAEWRLEHLLETARHNEAQYQRTRSLILALLEAENIDALGEALSTQLSEQFRTQAVALWLDSPHDDSAVQPPQLRLDDAARATLEALLDGHNSRCTQLSRDAWHQLLPHSEPPENSGSCAVTRLTMGEPLGYLLLASQESEHFRATLDTLFTDYLGEIVGRLLIRLDTAHARRD</sequence>
<feature type="coiled-coil region" evidence="1">
    <location>
        <begin position="50"/>
        <end position="77"/>
    </location>
</feature>
<comment type="caution">
    <text evidence="2">The sequence shown here is derived from an EMBL/GenBank/DDBJ whole genome shotgun (WGS) entry which is preliminary data.</text>
</comment>
<organism evidence="2 3">
    <name type="scientific">Chromohalobacter japonicus</name>
    <dbReference type="NCBI Taxonomy" id="223900"/>
    <lineage>
        <taxon>Bacteria</taxon>
        <taxon>Pseudomonadati</taxon>
        <taxon>Pseudomonadota</taxon>
        <taxon>Gammaproteobacteria</taxon>
        <taxon>Oceanospirillales</taxon>
        <taxon>Halomonadaceae</taxon>
        <taxon>Chromohalobacter</taxon>
    </lineage>
</organism>
<gene>
    <name evidence="2" type="ORF">BTW10_12715</name>
</gene>
<dbReference type="InterPro" id="IPR029016">
    <property type="entry name" value="GAF-like_dom_sf"/>
</dbReference>
<keyword evidence="3" id="KW-1185">Reference proteome</keyword>
<evidence type="ECO:0000313" key="2">
    <source>
        <dbReference type="EMBL" id="OLO10831.1"/>
    </source>
</evidence>
<evidence type="ECO:0008006" key="4">
    <source>
        <dbReference type="Google" id="ProtNLM"/>
    </source>
</evidence>
<name>A0A1Q8TAW7_9GAMM</name>
<proteinExistence type="predicted"/>
<dbReference type="AlphaFoldDB" id="A0A1Q8TAW7"/>
<dbReference type="STRING" id="223900.GCA_000821045_00486"/>
<keyword evidence="1" id="KW-0175">Coiled coil</keyword>
<dbReference type="RefSeq" id="WP_075369715.1">
    <property type="nucleotide sequence ID" value="NZ_MSDQ01000031.1"/>
</dbReference>
<reference evidence="2 3" key="1">
    <citation type="submission" date="2016-12" db="EMBL/GenBank/DDBJ databases">
        <title>Draft genome sequences of strains Salinicola socius SMB35, Salinicola sp. MH3R3-1 and Chromohalobacter sp. SMB17 from the Verkhnekamsk potash mining region of Russia.</title>
        <authorList>
            <person name="Mavrodi D.V."/>
            <person name="Olsson B.E."/>
            <person name="Korsakova E.S."/>
            <person name="Pyankova A."/>
            <person name="Mavrodi O.V."/>
            <person name="Plotnikova E.G."/>
        </authorList>
    </citation>
    <scope>NUCLEOTIDE SEQUENCE [LARGE SCALE GENOMIC DNA]</scope>
    <source>
        <strain evidence="2 3">SMB17</strain>
    </source>
</reference>
<evidence type="ECO:0000313" key="3">
    <source>
        <dbReference type="Proteomes" id="UP000186806"/>
    </source>
</evidence>
<evidence type="ECO:0000256" key="1">
    <source>
        <dbReference type="SAM" id="Coils"/>
    </source>
</evidence>
<dbReference type="PANTHER" id="PTHR38765:SF1">
    <property type="entry name" value="DUF484 DOMAIN-CONTAINING PROTEIN"/>
    <property type="match status" value="1"/>
</dbReference>